<accession>A0A1H8SMN3</accession>
<evidence type="ECO:0000256" key="2">
    <source>
        <dbReference type="ARBA" id="ARBA00010790"/>
    </source>
</evidence>
<evidence type="ECO:0000313" key="9">
    <source>
        <dbReference type="Proteomes" id="UP000198960"/>
    </source>
</evidence>
<dbReference type="OrthoDB" id="9785276at2"/>
<dbReference type="InterPro" id="IPR007867">
    <property type="entry name" value="GMC_OxRtase_C"/>
</dbReference>
<dbReference type="EMBL" id="FOEE01000004">
    <property type="protein sequence ID" value="SEO79835.1"/>
    <property type="molecule type" value="Genomic_DNA"/>
</dbReference>
<dbReference type="InterPro" id="IPR036188">
    <property type="entry name" value="FAD/NAD-bd_sf"/>
</dbReference>
<dbReference type="InterPro" id="IPR012132">
    <property type="entry name" value="GMC_OxRdtase"/>
</dbReference>
<dbReference type="RefSeq" id="WP_091942310.1">
    <property type="nucleotide sequence ID" value="NZ_FOEE01000004.1"/>
</dbReference>
<evidence type="ECO:0000259" key="7">
    <source>
        <dbReference type="PROSITE" id="PS00623"/>
    </source>
</evidence>
<feature type="domain" description="Glucose-methanol-choline oxidoreductase N-terminal" evidence="7">
    <location>
        <begin position="78"/>
        <end position="101"/>
    </location>
</feature>
<evidence type="ECO:0000256" key="3">
    <source>
        <dbReference type="ARBA" id="ARBA00022630"/>
    </source>
</evidence>
<keyword evidence="3 6" id="KW-0285">Flavoprotein</keyword>
<dbReference type="GO" id="GO:0050660">
    <property type="term" value="F:flavin adenine dinucleotide binding"/>
    <property type="evidence" value="ECO:0007669"/>
    <property type="project" value="InterPro"/>
</dbReference>
<dbReference type="Gene3D" id="3.30.560.10">
    <property type="entry name" value="Glucose Oxidase, domain 3"/>
    <property type="match status" value="1"/>
</dbReference>
<dbReference type="PIRSF" id="PIRSF000137">
    <property type="entry name" value="Alcohol_oxidase"/>
    <property type="match status" value="1"/>
</dbReference>
<gene>
    <name evidence="8" type="ORF">SAMN05660991_01835</name>
</gene>
<dbReference type="PANTHER" id="PTHR11552:SF147">
    <property type="entry name" value="CHOLINE DEHYDROGENASE, MITOCHONDRIAL"/>
    <property type="match status" value="1"/>
</dbReference>
<dbReference type="SUPFAM" id="SSF54373">
    <property type="entry name" value="FAD-linked reductases, C-terminal domain"/>
    <property type="match status" value="1"/>
</dbReference>
<dbReference type="Gene3D" id="3.50.50.60">
    <property type="entry name" value="FAD/NAD(P)-binding domain"/>
    <property type="match status" value="1"/>
</dbReference>
<evidence type="ECO:0000256" key="6">
    <source>
        <dbReference type="RuleBase" id="RU003968"/>
    </source>
</evidence>
<comment type="similarity">
    <text evidence="2 6">Belongs to the GMC oxidoreductase family.</text>
</comment>
<feature type="binding site" evidence="5">
    <location>
        <position position="215"/>
    </location>
    <ligand>
        <name>FAD</name>
        <dbReference type="ChEBI" id="CHEBI:57692"/>
    </ligand>
</feature>
<proteinExistence type="inferred from homology"/>
<dbReference type="PANTHER" id="PTHR11552">
    <property type="entry name" value="GLUCOSE-METHANOL-CHOLINE GMC OXIDOREDUCTASE"/>
    <property type="match status" value="1"/>
</dbReference>
<keyword evidence="4 5" id="KW-0274">FAD</keyword>
<dbReference type="AlphaFoldDB" id="A0A1H8SMN3"/>
<evidence type="ECO:0000313" key="8">
    <source>
        <dbReference type="EMBL" id="SEO79835.1"/>
    </source>
</evidence>
<dbReference type="GO" id="GO:0016614">
    <property type="term" value="F:oxidoreductase activity, acting on CH-OH group of donors"/>
    <property type="evidence" value="ECO:0007669"/>
    <property type="project" value="InterPro"/>
</dbReference>
<dbReference type="PROSITE" id="PS00623">
    <property type="entry name" value="GMC_OXRED_1"/>
    <property type="match status" value="1"/>
</dbReference>
<evidence type="ECO:0000256" key="5">
    <source>
        <dbReference type="PIRSR" id="PIRSR000137-2"/>
    </source>
</evidence>
<reference evidence="9" key="1">
    <citation type="submission" date="2016-10" db="EMBL/GenBank/DDBJ databases">
        <authorList>
            <person name="Varghese N."/>
            <person name="Submissions S."/>
        </authorList>
    </citation>
    <scope>NUCLEOTIDE SEQUENCE [LARGE SCALE GENOMIC DNA]</scope>
    <source>
        <strain evidence="9">DSM 45413</strain>
    </source>
</reference>
<evidence type="ECO:0000256" key="1">
    <source>
        <dbReference type="ARBA" id="ARBA00001974"/>
    </source>
</evidence>
<comment type="cofactor">
    <cofactor evidence="1 5">
        <name>FAD</name>
        <dbReference type="ChEBI" id="CHEBI:57692"/>
    </cofactor>
</comment>
<evidence type="ECO:0000256" key="4">
    <source>
        <dbReference type="ARBA" id="ARBA00022827"/>
    </source>
</evidence>
<name>A0A1H8SMN3_9ACTN</name>
<keyword evidence="9" id="KW-1185">Reference proteome</keyword>
<dbReference type="STRING" id="673521.SAMN05660991_01835"/>
<dbReference type="Pfam" id="PF05199">
    <property type="entry name" value="GMC_oxred_C"/>
    <property type="match status" value="1"/>
</dbReference>
<dbReference type="Pfam" id="PF00732">
    <property type="entry name" value="GMC_oxred_N"/>
    <property type="match status" value="1"/>
</dbReference>
<sequence length="529" mass="56795">MSGYDYVIVGAGSAGCVLANRLSADPGTSVLLIEAGGGDRNPWVHVPKGLAFLGPDKMWINPTVPFGPHGQTEYWTRGKMIGGSSSVNGMVYNRGSQADFDNLVELGNPGWGWDEILPVYKQMEDHNLGSSPTRGEGGPLGVTVRTKPEQLSEMLMDAYGATGVKRTDDINSSDEERIGYTPGSIKRGLRQSAAKAFLHPVEKRPNLTVRSGVQVTKVLFEGDRAVGVSARADGAVVEFRARKEVILSAGNLGSPQLLQLSGIGPSSVLGEAGVEVRVDSPQVGEGLREHRCFPLQVRITDNIGYNKVLANVVRQGVTGAKYLLDRQGPIGTPAYEMLAFIRATEGATRPDAQVLVTPFTMGWAPTKFAVENRPGFSMLGFALRPTSLGSAHIVSDNPDMPLRLDPGYLTSDHDREVSVGMFRRMREVIQQSPIADKVAMEIQPGAVVKTDEDILDSGFLYGGPGYHASGACAMGPNDTDVVDSRLRVRGVQGLRVIDTSIFPAMISGNLNAPMMAMAWRAADFVLEDN</sequence>
<feature type="binding site" evidence="5">
    <location>
        <begin position="88"/>
        <end position="91"/>
    </location>
    <ligand>
        <name>FAD</name>
        <dbReference type="ChEBI" id="CHEBI:57692"/>
    </ligand>
</feature>
<organism evidence="8 9">
    <name type="scientific">Trujillonella endophytica</name>
    <dbReference type="NCBI Taxonomy" id="673521"/>
    <lineage>
        <taxon>Bacteria</taxon>
        <taxon>Bacillati</taxon>
        <taxon>Actinomycetota</taxon>
        <taxon>Actinomycetes</taxon>
        <taxon>Geodermatophilales</taxon>
        <taxon>Geodermatophilaceae</taxon>
        <taxon>Trujillonella</taxon>
    </lineage>
</organism>
<dbReference type="Proteomes" id="UP000198960">
    <property type="component" value="Unassembled WGS sequence"/>
</dbReference>
<dbReference type="InterPro" id="IPR000172">
    <property type="entry name" value="GMC_OxRdtase_N"/>
</dbReference>
<protein>
    <submittedName>
        <fullName evidence="8">Choline dehydrogenase</fullName>
    </submittedName>
</protein>
<dbReference type="SUPFAM" id="SSF51905">
    <property type="entry name" value="FAD/NAD(P)-binding domain"/>
    <property type="match status" value="1"/>
</dbReference>